<feature type="domain" description="Rieske" evidence="1">
    <location>
        <begin position="17"/>
        <end position="105"/>
    </location>
</feature>
<protein>
    <recommendedName>
        <fullName evidence="1">Rieske domain-containing protein</fullName>
    </recommendedName>
</protein>
<dbReference type="Proteomes" id="UP000601435">
    <property type="component" value="Unassembled WGS sequence"/>
</dbReference>
<evidence type="ECO:0000313" key="2">
    <source>
        <dbReference type="EMBL" id="CAE7422400.1"/>
    </source>
</evidence>
<dbReference type="GO" id="GO:0051537">
    <property type="term" value="F:2 iron, 2 sulfur cluster binding"/>
    <property type="evidence" value="ECO:0007669"/>
    <property type="project" value="InterPro"/>
</dbReference>
<evidence type="ECO:0000259" key="1">
    <source>
        <dbReference type="PROSITE" id="PS51296"/>
    </source>
</evidence>
<dbReference type="PROSITE" id="PS51296">
    <property type="entry name" value="RIESKE"/>
    <property type="match status" value="1"/>
</dbReference>
<sequence length="172" mass="18175">MAVQLAWRGPVSTAASPYLQRRSSLGQLASRPGPVARTGPPSAVELHRRCTFCGTSRPCGEHRVPRGSCRCSCHFWMASGSHCPDPCETGVAGFREASALGLRAAGDALRPLGHGVLPLQGDGNYALGVHRRTGASQLQTPPAMPGHRRTAFGRCLTASLCRLGLPPLRDDA</sequence>
<comment type="caution">
    <text evidence="2">The sequence shown here is derived from an EMBL/GenBank/DDBJ whole genome shotgun (WGS) entry which is preliminary data.</text>
</comment>
<gene>
    <name evidence="2" type="ORF">SNEC2469_LOCUS11588</name>
</gene>
<dbReference type="AlphaFoldDB" id="A0A812R688"/>
<proteinExistence type="predicted"/>
<dbReference type="EMBL" id="CAJNJA010018400">
    <property type="protein sequence ID" value="CAE7422400.1"/>
    <property type="molecule type" value="Genomic_DNA"/>
</dbReference>
<keyword evidence="3" id="KW-1185">Reference proteome</keyword>
<reference evidence="2" key="1">
    <citation type="submission" date="2021-02" db="EMBL/GenBank/DDBJ databases">
        <authorList>
            <person name="Dougan E. K."/>
            <person name="Rhodes N."/>
            <person name="Thang M."/>
            <person name="Chan C."/>
        </authorList>
    </citation>
    <scope>NUCLEOTIDE SEQUENCE</scope>
</reference>
<evidence type="ECO:0000313" key="3">
    <source>
        <dbReference type="Proteomes" id="UP000601435"/>
    </source>
</evidence>
<feature type="non-terminal residue" evidence="2">
    <location>
        <position position="172"/>
    </location>
</feature>
<organism evidence="2 3">
    <name type="scientific">Symbiodinium necroappetens</name>
    <dbReference type="NCBI Taxonomy" id="1628268"/>
    <lineage>
        <taxon>Eukaryota</taxon>
        <taxon>Sar</taxon>
        <taxon>Alveolata</taxon>
        <taxon>Dinophyceae</taxon>
        <taxon>Suessiales</taxon>
        <taxon>Symbiodiniaceae</taxon>
        <taxon>Symbiodinium</taxon>
    </lineage>
</organism>
<accession>A0A812R688</accession>
<dbReference type="InterPro" id="IPR017941">
    <property type="entry name" value="Rieske_2Fe-2S"/>
</dbReference>
<name>A0A812R688_9DINO</name>